<reference evidence="3" key="1">
    <citation type="submission" date="2016-10" db="EMBL/GenBank/DDBJ databases">
        <authorList>
            <person name="Varghese N."/>
            <person name="Submissions S."/>
        </authorList>
    </citation>
    <scope>NUCLEOTIDE SEQUENCE [LARGE SCALE GENOMIC DNA]</scope>
    <source>
        <strain evidence="3">Gh-67</strain>
    </source>
</reference>
<dbReference type="InterPro" id="IPR009057">
    <property type="entry name" value="Homeodomain-like_sf"/>
</dbReference>
<keyword evidence="3" id="KW-1185">Reference proteome</keyword>
<protein>
    <submittedName>
        <fullName evidence="2">Regulatory protein, tetR family</fullName>
    </submittedName>
</protein>
<keyword evidence="1" id="KW-1133">Transmembrane helix</keyword>
<feature type="transmembrane region" description="Helical" evidence="1">
    <location>
        <begin position="37"/>
        <end position="58"/>
    </location>
</feature>
<proteinExistence type="predicted"/>
<dbReference type="SUPFAM" id="SSF46689">
    <property type="entry name" value="Homeodomain-like"/>
    <property type="match status" value="1"/>
</dbReference>
<name>A0A1G8NBV7_9SPHI</name>
<accession>A0A1G8NBV7</accession>
<evidence type="ECO:0000313" key="3">
    <source>
        <dbReference type="Proteomes" id="UP000199705"/>
    </source>
</evidence>
<evidence type="ECO:0000256" key="1">
    <source>
        <dbReference type="SAM" id="Phobius"/>
    </source>
</evidence>
<gene>
    <name evidence="2" type="ORF">SAMN05192573_13226</name>
</gene>
<keyword evidence="1" id="KW-0472">Membrane</keyword>
<dbReference type="RefSeq" id="WP_176844609.1">
    <property type="nucleotide sequence ID" value="NZ_FNCG01000032.1"/>
</dbReference>
<dbReference type="EMBL" id="FNCG01000032">
    <property type="protein sequence ID" value="SDI77648.1"/>
    <property type="molecule type" value="Genomic_DNA"/>
</dbReference>
<dbReference type="Proteomes" id="UP000199705">
    <property type="component" value="Unassembled WGS sequence"/>
</dbReference>
<dbReference type="STRING" id="551996.SAMN05192573_13226"/>
<organism evidence="2 3">
    <name type="scientific">Mucilaginibacter gossypii</name>
    <dbReference type="NCBI Taxonomy" id="551996"/>
    <lineage>
        <taxon>Bacteria</taxon>
        <taxon>Pseudomonadati</taxon>
        <taxon>Bacteroidota</taxon>
        <taxon>Sphingobacteriia</taxon>
        <taxon>Sphingobacteriales</taxon>
        <taxon>Sphingobacteriaceae</taxon>
        <taxon>Mucilaginibacter</taxon>
    </lineage>
</organism>
<keyword evidence="1" id="KW-0812">Transmembrane</keyword>
<dbReference type="AlphaFoldDB" id="A0A1G8NBV7"/>
<evidence type="ECO:0000313" key="2">
    <source>
        <dbReference type="EMBL" id="SDI77648.1"/>
    </source>
</evidence>
<sequence length="144" mass="17162">MKRNNTNNLNHTKIESRNLLFLVSEKLFADHEFYRTTIRMIAGNSGLYLALISYYFGVKRDMFIQIFRDRLGRLNSVLERIPYVELPAPEKLMVFLEEYSNVFRNNINFHRLLHREITFLPESAVKDHITDYLDNTLAILKKTY</sequence>
<dbReference type="Gene3D" id="1.10.357.10">
    <property type="entry name" value="Tetracycline Repressor, domain 2"/>
    <property type="match status" value="1"/>
</dbReference>